<dbReference type="EMBL" id="QRUP01000016">
    <property type="protein sequence ID" value="RGR72145.1"/>
    <property type="molecule type" value="Genomic_DNA"/>
</dbReference>
<protein>
    <submittedName>
        <fullName evidence="1">DUF4272 domain-containing protein</fullName>
    </submittedName>
</protein>
<sequence length="222" mass="25574">MKSAEERKQQSIALLKEQGVPYIEHLPVIENADEVRLRSAEEIARRAICCLITIQLACDLQNQQDVEDSRLFMTGLLDRFGVRLFLTEKEKAIFDGTATEQDWVNMVWKYEAYWPLIWALGLVDSLTFPDQICDCQKAIEVVSTKATFDEFMKDVQLRPIDDILDEADLIFRYDWACVDARIKGEPAPAGLNSEVVYERHWGLNWLIDADGQNDWDHVSCNT</sequence>
<dbReference type="GeneID" id="83016238"/>
<keyword evidence="2" id="KW-1185">Reference proteome</keyword>
<evidence type="ECO:0000313" key="1">
    <source>
        <dbReference type="EMBL" id="RGR72145.1"/>
    </source>
</evidence>
<dbReference type="Proteomes" id="UP000284178">
    <property type="component" value="Unassembled WGS sequence"/>
</dbReference>
<dbReference type="AlphaFoldDB" id="A0A412FVE1"/>
<gene>
    <name evidence="1" type="ORF">DWY25_12615</name>
</gene>
<accession>A0A412FVE1</accession>
<reference evidence="1 2" key="1">
    <citation type="submission" date="2018-08" db="EMBL/GenBank/DDBJ databases">
        <title>A genome reference for cultivated species of the human gut microbiota.</title>
        <authorList>
            <person name="Zou Y."/>
            <person name="Xue W."/>
            <person name="Luo G."/>
        </authorList>
    </citation>
    <scope>NUCLEOTIDE SEQUENCE [LARGE SCALE GENOMIC DNA]</scope>
    <source>
        <strain evidence="1 2">AF24-29</strain>
    </source>
</reference>
<name>A0A412FVE1_9FIRM</name>
<comment type="caution">
    <text evidence="1">The sequence shown here is derived from an EMBL/GenBank/DDBJ whole genome shotgun (WGS) entry which is preliminary data.</text>
</comment>
<dbReference type="InterPro" id="IPR025368">
    <property type="entry name" value="DUF4272"/>
</dbReference>
<proteinExistence type="predicted"/>
<organism evidence="1 2">
    <name type="scientific">Holdemania filiformis</name>
    <dbReference type="NCBI Taxonomy" id="61171"/>
    <lineage>
        <taxon>Bacteria</taxon>
        <taxon>Bacillati</taxon>
        <taxon>Bacillota</taxon>
        <taxon>Erysipelotrichia</taxon>
        <taxon>Erysipelotrichales</taxon>
        <taxon>Erysipelotrichaceae</taxon>
        <taxon>Holdemania</taxon>
    </lineage>
</organism>
<dbReference type="RefSeq" id="WP_117895524.1">
    <property type="nucleotide sequence ID" value="NZ_CABJCV010000016.1"/>
</dbReference>
<evidence type="ECO:0000313" key="2">
    <source>
        <dbReference type="Proteomes" id="UP000284178"/>
    </source>
</evidence>
<dbReference type="Pfam" id="PF14094">
    <property type="entry name" value="DUF4272"/>
    <property type="match status" value="1"/>
</dbReference>